<organism evidence="8 9">
    <name type="scientific">Candidatus Caccoplasma merdipullorum</name>
    <dbReference type="NCBI Taxonomy" id="2840718"/>
    <lineage>
        <taxon>Bacteria</taxon>
        <taxon>Pseudomonadati</taxon>
        <taxon>Bacteroidota</taxon>
        <taxon>Bacteroidia</taxon>
        <taxon>Bacteroidales</taxon>
        <taxon>Bacteroidaceae</taxon>
        <taxon>Bacteroidaceae incertae sedis</taxon>
        <taxon>Candidatus Caccoplasma</taxon>
    </lineage>
</organism>
<dbReference type="PANTHER" id="PTHR10030:SF37">
    <property type="entry name" value="ALPHA-L-FUCOSIDASE-RELATED"/>
    <property type="match status" value="1"/>
</dbReference>
<evidence type="ECO:0000259" key="7">
    <source>
        <dbReference type="PROSITE" id="PS50022"/>
    </source>
</evidence>
<keyword evidence="3 6" id="KW-0732">Signal</keyword>
<feature type="signal peptide" evidence="6">
    <location>
        <begin position="1"/>
        <end position="21"/>
    </location>
</feature>
<feature type="chain" id="PRO_5039601392" description="alpha-L-fucosidase" evidence="6">
    <location>
        <begin position="22"/>
        <end position="489"/>
    </location>
</feature>
<dbReference type="GO" id="GO:0006004">
    <property type="term" value="P:fucose metabolic process"/>
    <property type="evidence" value="ECO:0007669"/>
    <property type="project" value="TreeGrafter"/>
</dbReference>
<dbReference type="PANTHER" id="PTHR10030">
    <property type="entry name" value="ALPHA-L-FUCOSIDASE"/>
    <property type="match status" value="1"/>
</dbReference>
<keyword evidence="4" id="KW-0378">Hydrolase</keyword>
<dbReference type="Gene3D" id="3.20.20.80">
    <property type="entry name" value="Glycosidases"/>
    <property type="match status" value="1"/>
</dbReference>
<gene>
    <name evidence="8" type="ORF">IAC54_06570</name>
</gene>
<evidence type="ECO:0000256" key="1">
    <source>
        <dbReference type="ARBA" id="ARBA00007951"/>
    </source>
</evidence>
<evidence type="ECO:0000313" key="9">
    <source>
        <dbReference type="Proteomes" id="UP000823636"/>
    </source>
</evidence>
<dbReference type="PROSITE" id="PS50022">
    <property type="entry name" value="FA58C_3"/>
    <property type="match status" value="1"/>
</dbReference>
<protein>
    <recommendedName>
        <fullName evidence="2">alpha-L-fucosidase</fullName>
        <ecNumber evidence="2">3.2.1.51</ecNumber>
    </recommendedName>
</protein>
<evidence type="ECO:0000256" key="6">
    <source>
        <dbReference type="SAM" id="SignalP"/>
    </source>
</evidence>
<evidence type="ECO:0000313" key="8">
    <source>
        <dbReference type="EMBL" id="MBO8438545.1"/>
    </source>
</evidence>
<dbReference type="GO" id="GO:0004560">
    <property type="term" value="F:alpha-L-fucosidase activity"/>
    <property type="evidence" value="ECO:0007669"/>
    <property type="project" value="InterPro"/>
</dbReference>
<reference evidence="8" key="2">
    <citation type="journal article" date="2021" name="PeerJ">
        <title>Extensive microbial diversity within the chicken gut microbiome revealed by metagenomics and culture.</title>
        <authorList>
            <person name="Gilroy R."/>
            <person name="Ravi A."/>
            <person name="Getino M."/>
            <person name="Pursley I."/>
            <person name="Horton D.L."/>
            <person name="Alikhan N.F."/>
            <person name="Baker D."/>
            <person name="Gharbi K."/>
            <person name="Hall N."/>
            <person name="Watson M."/>
            <person name="Adriaenssens E.M."/>
            <person name="Foster-Nyarko E."/>
            <person name="Jarju S."/>
            <person name="Secka A."/>
            <person name="Antonio M."/>
            <person name="Oren A."/>
            <person name="Chaudhuri R.R."/>
            <person name="La Ragione R."/>
            <person name="Hildebrand F."/>
            <person name="Pallen M.J."/>
        </authorList>
    </citation>
    <scope>NUCLEOTIDE SEQUENCE</scope>
    <source>
        <strain evidence="8">G3-4614</strain>
    </source>
</reference>
<sequence length="489" mass="54765">MKRRVFLACAAFMIFAMGGKAQSSQLCDVSSSENIPQPVFPVPSEVQIAWHNMEFYAFIHYGINTYTNKEWGYGDESINTFNPTAELDVEQWVTEIKNIGCKGIIITCKHHDGFCTWFTETTEHSTKNNTTTYGHVDIPALLSAECRRQGLKFGAYISPWDRNHAEYGRAGYVQTFRNQIRELCTNYGDIFEMWFDGANGGDGYYGGARETRSIDANTYYDFNTTFKMIKELQPDCAIWGWQQDCQWVGNEEGWAGETSWSIYNNGANGNEYGDEDGWRWLPSECDAKNGPGWFASTTSDSNLKTAQQLFNIYMTSVGRNSNLILNFPPGRDGRLSDATVTRMREFKTLLDRAFGTDLASGKSATASAERSSSVSGKFAASNVTDGNDDTYWALEDGQTSGTVDIDLGSTQTVNYIRLGEYIRLGQRVKSFEIYTWSGSAWQKASTTEETTTIGHKRIIKLSSPVSTSKVRVSITDSKVCPLISRISVY</sequence>
<evidence type="ECO:0000256" key="2">
    <source>
        <dbReference type="ARBA" id="ARBA00012662"/>
    </source>
</evidence>
<dbReference type="InterPro" id="IPR017853">
    <property type="entry name" value="GH"/>
</dbReference>
<dbReference type="InterPro" id="IPR000933">
    <property type="entry name" value="Glyco_hydro_29"/>
</dbReference>
<dbReference type="EC" id="3.2.1.51" evidence="2"/>
<accession>A0A9D9H441</accession>
<dbReference type="EMBL" id="JADIMW010000068">
    <property type="protein sequence ID" value="MBO8438545.1"/>
    <property type="molecule type" value="Genomic_DNA"/>
</dbReference>
<name>A0A9D9H441_9BACT</name>
<dbReference type="SUPFAM" id="SSF51445">
    <property type="entry name" value="(Trans)glycosidases"/>
    <property type="match status" value="1"/>
</dbReference>
<dbReference type="InterPro" id="IPR000421">
    <property type="entry name" value="FA58C"/>
</dbReference>
<evidence type="ECO:0000256" key="3">
    <source>
        <dbReference type="ARBA" id="ARBA00022729"/>
    </source>
</evidence>
<dbReference type="Pfam" id="PF01120">
    <property type="entry name" value="Alpha_L_fucos"/>
    <property type="match status" value="1"/>
</dbReference>
<dbReference type="SUPFAM" id="SSF49785">
    <property type="entry name" value="Galactose-binding domain-like"/>
    <property type="match status" value="1"/>
</dbReference>
<dbReference type="Pfam" id="PF00754">
    <property type="entry name" value="F5_F8_type_C"/>
    <property type="match status" value="1"/>
</dbReference>
<dbReference type="InterPro" id="IPR057739">
    <property type="entry name" value="Glyco_hydro_29_N"/>
</dbReference>
<comment type="similarity">
    <text evidence="1">Belongs to the glycosyl hydrolase 29 family.</text>
</comment>
<dbReference type="AlphaFoldDB" id="A0A9D9H441"/>
<dbReference type="Gene3D" id="2.60.120.260">
    <property type="entry name" value="Galactose-binding domain-like"/>
    <property type="match status" value="1"/>
</dbReference>
<reference evidence="8" key="1">
    <citation type="submission" date="2020-10" db="EMBL/GenBank/DDBJ databases">
        <authorList>
            <person name="Gilroy R."/>
        </authorList>
    </citation>
    <scope>NUCLEOTIDE SEQUENCE</scope>
    <source>
        <strain evidence="8">G3-4614</strain>
    </source>
</reference>
<dbReference type="GO" id="GO:0016139">
    <property type="term" value="P:glycoside catabolic process"/>
    <property type="evidence" value="ECO:0007669"/>
    <property type="project" value="TreeGrafter"/>
</dbReference>
<feature type="domain" description="F5/8 type C" evidence="7">
    <location>
        <begin position="347"/>
        <end position="489"/>
    </location>
</feature>
<dbReference type="GO" id="GO:0005764">
    <property type="term" value="C:lysosome"/>
    <property type="evidence" value="ECO:0007669"/>
    <property type="project" value="TreeGrafter"/>
</dbReference>
<dbReference type="InterPro" id="IPR008979">
    <property type="entry name" value="Galactose-bd-like_sf"/>
</dbReference>
<proteinExistence type="inferred from homology"/>
<dbReference type="SMART" id="SM00812">
    <property type="entry name" value="Alpha_L_fucos"/>
    <property type="match status" value="1"/>
</dbReference>
<comment type="caution">
    <text evidence="8">The sequence shown here is derived from an EMBL/GenBank/DDBJ whole genome shotgun (WGS) entry which is preliminary data.</text>
</comment>
<dbReference type="Proteomes" id="UP000823636">
    <property type="component" value="Unassembled WGS sequence"/>
</dbReference>
<evidence type="ECO:0000256" key="4">
    <source>
        <dbReference type="ARBA" id="ARBA00022801"/>
    </source>
</evidence>
<evidence type="ECO:0000256" key="5">
    <source>
        <dbReference type="ARBA" id="ARBA00023295"/>
    </source>
</evidence>
<keyword evidence="5" id="KW-0326">Glycosidase</keyword>